<dbReference type="Proteomes" id="UP001361570">
    <property type="component" value="Unassembled WGS sequence"/>
</dbReference>
<comment type="caution">
    <text evidence="2">The sequence shown here is derived from an EMBL/GenBank/DDBJ whole genome shotgun (WGS) entry which is preliminary data.</text>
</comment>
<feature type="transmembrane region" description="Helical" evidence="1">
    <location>
        <begin position="21"/>
        <end position="49"/>
    </location>
</feature>
<feature type="transmembrane region" description="Helical" evidence="1">
    <location>
        <begin position="362"/>
        <end position="387"/>
    </location>
</feature>
<organism evidence="2 3">
    <name type="scientific">Klenkia sesuvii</name>
    <dbReference type="NCBI Taxonomy" id="3103137"/>
    <lineage>
        <taxon>Bacteria</taxon>
        <taxon>Bacillati</taxon>
        <taxon>Actinomycetota</taxon>
        <taxon>Actinomycetes</taxon>
        <taxon>Geodermatophilales</taxon>
        <taxon>Geodermatophilaceae</taxon>
        <taxon>Klenkia</taxon>
    </lineage>
</organism>
<evidence type="ECO:0000313" key="3">
    <source>
        <dbReference type="Proteomes" id="UP001361570"/>
    </source>
</evidence>
<dbReference type="EMBL" id="JBAPLU010000010">
    <property type="protein sequence ID" value="MEI4272381.1"/>
    <property type="molecule type" value="Genomic_DNA"/>
</dbReference>
<dbReference type="RefSeq" id="WP_336404519.1">
    <property type="nucleotide sequence ID" value="NZ_JBAPLU010000010.1"/>
</dbReference>
<evidence type="ECO:0000256" key="1">
    <source>
        <dbReference type="SAM" id="Phobius"/>
    </source>
</evidence>
<accession>A0ABU8DU70</accession>
<name>A0ABU8DU70_9ACTN</name>
<sequence length="393" mass="37436">MRPLLDRLTRHARGRSEVPPAALAAVASSAVTLTGLVLLTLALVVVAALDPTGGLSLGGNTRLAARMWLLAHGAGLRWEAGTLALAPLLLTALAAWGTSSAARWVVAARDLAAPRDVALAGGTVAGVHAVLTLGVAVLADAPDAAVLWPRTVAGALLLPALAAGWGAARESGLAGELLDRVPGPGRALARGVLAGAAALLALALLVVAVALASDVSGVAALATSLGGAGAGAVGLVGLSALLLPNAAAAVLGLASGPGFAVGAGTLVSTSGVTLGAVPALPLLAALPDTQAVPLLAFVSQVLPALAGLVAGTALARRLTDVDGGAVTAALWGVVAGVGVGVLAGALALVGGGPLGDGALADVGAPALSTGLSTAAQAGLAAAVAAAVSRWRRR</sequence>
<dbReference type="Pfam" id="PF19877">
    <property type="entry name" value="DUF6350"/>
    <property type="match status" value="1"/>
</dbReference>
<keyword evidence="3" id="KW-1185">Reference proteome</keyword>
<feature type="transmembrane region" description="Helical" evidence="1">
    <location>
        <begin position="188"/>
        <end position="212"/>
    </location>
</feature>
<keyword evidence="1" id="KW-0812">Transmembrane</keyword>
<proteinExistence type="predicted"/>
<protein>
    <submittedName>
        <fullName evidence="2">DUF6350 family protein</fullName>
    </submittedName>
</protein>
<feature type="transmembrane region" description="Helical" evidence="1">
    <location>
        <begin position="84"/>
        <end position="105"/>
    </location>
</feature>
<feature type="transmembrane region" description="Helical" evidence="1">
    <location>
        <begin position="327"/>
        <end position="350"/>
    </location>
</feature>
<feature type="transmembrane region" description="Helical" evidence="1">
    <location>
        <begin position="151"/>
        <end position="168"/>
    </location>
</feature>
<feature type="transmembrane region" description="Helical" evidence="1">
    <location>
        <begin position="117"/>
        <end position="139"/>
    </location>
</feature>
<reference evidence="2 3" key="1">
    <citation type="submission" date="2024-03" db="EMBL/GenBank/DDBJ databases">
        <title>Draft genome sequence of Klenkia sp. LSe6-5.</title>
        <authorList>
            <person name="Duangmal K."/>
            <person name="Chantavorakit T."/>
        </authorList>
    </citation>
    <scope>NUCLEOTIDE SEQUENCE [LARGE SCALE GENOMIC DNA]</scope>
    <source>
        <strain evidence="2 3">LSe6-5</strain>
    </source>
</reference>
<evidence type="ECO:0000313" key="2">
    <source>
        <dbReference type="EMBL" id="MEI4272381.1"/>
    </source>
</evidence>
<keyword evidence="1" id="KW-0472">Membrane</keyword>
<feature type="transmembrane region" description="Helical" evidence="1">
    <location>
        <begin position="218"/>
        <end position="243"/>
    </location>
</feature>
<gene>
    <name evidence="2" type="ORF">TEK04_11675</name>
</gene>
<dbReference type="InterPro" id="IPR045931">
    <property type="entry name" value="DUF6350"/>
</dbReference>
<feature type="transmembrane region" description="Helical" evidence="1">
    <location>
        <begin position="294"/>
        <end position="315"/>
    </location>
</feature>
<keyword evidence="1" id="KW-1133">Transmembrane helix</keyword>
<feature type="transmembrane region" description="Helical" evidence="1">
    <location>
        <begin position="250"/>
        <end position="274"/>
    </location>
</feature>